<accession>A0A8H7QQE7</accession>
<gene>
    <name evidence="3" type="ORF">INT47_009657</name>
</gene>
<dbReference type="Proteomes" id="UP000603453">
    <property type="component" value="Unassembled WGS sequence"/>
</dbReference>
<dbReference type="OrthoDB" id="128924at2759"/>
<evidence type="ECO:0008006" key="5">
    <source>
        <dbReference type="Google" id="ProtNLM"/>
    </source>
</evidence>
<feature type="coiled-coil region" evidence="2">
    <location>
        <begin position="1"/>
        <end position="119"/>
    </location>
</feature>
<keyword evidence="4" id="KW-1185">Reference proteome</keyword>
<organism evidence="3 4">
    <name type="scientific">Mucor saturninus</name>
    <dbReference type="NCBI Taxonomy" id="64648"/>
    <lineage>
        <taxon>Eukaryota</taxon>
        <taxon>Fungi</taxon>
        <taxon>Fungi incertae sedis</taxon>
        <taxon>Mucoromycota</taxon>
        <taxon>Mucoromycotina</taxon>
        <taxon>Mucoromycetes</taxon>
        <taxon>Mucorales</taxon>
        <taxon>Mucorineae</taxon>
        <taxon>Mucoraceae</taxon>
        <taxon>Mucor</taxon>
    </lineage>
</organism>
<evidence type="ECO:0000313" key="3">
    <source>
        <dbReference type="EMBL" id="KAG2196766.1"/>
    </source>
</evidence>
<dbReference type="InterPro" id="IPR000533">
    <property type="entry name" value="Tropomyosin"/>
</dbReference>
<protein>
    <recommendedName>
        <fullName evidence="5">Tropomyosin</fullName>
    </recommendedName>
</protein>
<sequence length="123" mass="14390">MDKVRERLASLRAEAEAQNALAEEYEAKIKQLELEHTSKDHELLSIQIRAKNLEDQLDKTEDKLQTTSANYNEADLKAENAERQVQMLEQELIDKEQHYEELLEKYNGAKSELDELARQFDEL</sequence>
<keyword evidence="1 2" id="KW-0175">Coiled coil</keyword>
<evidence type="ECO:0000313" key="4">
    <source>
        <dbReference type="Proteomes" id="UP000603453"/>
    </source>
</evidence>
<proteinExistence type="predicted"/>
<evidence type="ECO:0000256" key="1">
    <source>
        <dbReference type="ARBA" id="ARBA00023054"/>
    </source>
</evidence>
<comment type="caution">
    <text evidence="3">The sequence shown here is derived from an EMBL/GenBank/DDBJ whole genome shotgun (WGS) entry which is preliminary data.</text>
</comment>
<evidence type="ECO:0000256" key="2">
    <source>
        <dbReference type="SAM" id="Coils"/>
    </source>
</evidence>
<reference evidence="3" key="1">
    <citation type="submission" date="2020-12" db="EMBL/GenBank/DDBJ databases">
        <title>Metabolic potential, ecology and presence of endohyphal bacteria is reflected in genomic diversity of Mucoromycotina.</title>
        <authorList>
            <person name="Muszewska A."/>
            <person name="Okrasinska A."/>
            <person name="Steczkiewicz K."/>
            <person name="Drgas O."/>
            <person name="Orlowska M."/>
            <person name="Perlinska-Lenart U."/>
            <person name="Aleksandrzak-Piekarczyk T."/>
            <person name="Szatraj K."/>
            <person name="Zielenkiewicz U."/>
            <person name="Pilsyk S."/>
            <person name="Malc E."/>
            <person name="Mieczkowski P."/>
            <person name="Kruszewska J.S."/>
            <person name="Biernat P."/>
            <person name="Pawlowska J."/>
        </authorList>
    </citation>
    <scope>NUCLEOTIDE SEQUENCE</scope>
    <source>
        <strain evidence="3">WA0000017839</strain>
    </source>
</reference>
<dbReference type="Gene3D" id="1.20.5.170">
    <property type="match status" value="1"/>
</dbReference>
<dbReference type="Pfam" id="PF00261">
    <property type="entry name" value="Tropomyosin"/>
    <property type="match status" value="1"/>
</dbReference>
<dbReference type="AlphaFoldDB" id="A0A8H7QQE7"/>
<dbReference type="EMBL" id="JAEPRD010000140">
    <property type="protein sequence ID" value="KAG2196766.1"/>
    <property type="molecule type" value="Genomic_DNA"/>
</dbReference>
<name>A0A8H7QQE7_9FUNG</name>
<dbReference type="SUPFAM" id="SSF57997">
    <property type="entry name" value="Tropomyosin"/>
    <property type="match status" value="1"/>
</dbReference>